<name>A0A0S6U2U0_CLOBO</name>
<accession>A0A0S6U2U0</accession>
<keyword evidence="2" id="KW-0472">Membrane</keyword>
<evidence type="ECO:0000313" key="3">
    <source>
        <dbReference type="EMBL" id="GAE02669.1"/>
    </source>
</evidence>
<evidence type="ECO:0000256" key="2">
    <source>
        <dbReference type="SAM" id="Phobius"/>
    </source>
</evidence>
<sequence>MDKFRNMKKSHIALLVVMYMVLMGSFPRFTGWATIFSAIAVGGYFLKNKKDLKELTRKKKNFIFAGIIILAIIGSFNVAVGNNIQNEKLLAEKSKQEQQIKKEQEEKKLAEEQKRIQEEEAKKKAEEEKRKQEEEAKKKTEEEAKKKALEEQKKQEELKRKQEEENKVKAENEQAQAAFAQSTGKGDSNSQSNESQNADDNQNYTVYKTRTGSKYHSSGCRYLKKSCYETTVSQARNEGLTPCSVCNP</sequence>
<feature type="region of interest" description="Disordered" evidence="1">
    <location>
        <begin position="119"/>
        <end position="206"/>
    </location>
</feature>
<dbReference type="RefSeq" id="WP_030035447.1">
    <property type="nucleotide sequence ID" value="NZ_DF384213.1"/>
</dbReference>
<reference evidence="3" key="1">
    <citation type="submission" date="2013-10" db="EMBL/GenBank/DDBJ databases">
        <title>Draft genome sequence of Clostridium botulinum type B strain Osaka05.</title>
        <authorList>
            <person name="Sakaguchi Y."/>
            <person name="Hosomi K."/>
            <person name="Uchiyama J."/>
            <person name="Ogura Y."/>
            <person name="Sakaguchi M."/>
            <person name="Kohda T."/>
            <person name="Mukamoto M."/>
            <person name="Misawa N."/>
            <person name="Matsuzaki S."/>
            <person name="Hayashi T."/>
            <person name="Kozaki S."/>
        </authorList>
    </citation>
    <scope>NUCLEOTIDE SEQUENCE</scope>
    <source>
        <strain evidence="3">Osaka05</strain>
    </source>
</reference>
<dbReference type="AlphaFoldDB" id="A0A0S6U2U0"/>
<protein>
    <submittedName>
        <fullName evidence="3">Multimodular transpeptidase-transglycosylase</fullName>
    </submittedName>
</protein>
<keyword evidence="2" id="KW-0812">Transmembrane</keyword>
<keyword evidence="2" id="KW-1133">Transmembrane helix</keyword>
<dbReference type="GeneID" id="92938889"/>
<organism evidence="3">
    <name type="scientific">Clostridium botulinum B str. Osaka05</name>
    <dbReference type="NCBI Taxonomy" id="1407017"/>
    <lineage>
        <taxon>Bacteria</taxon>
        <taxon>Bacillati</taxon>
        <taxon>Bacillota</taxon>
        <taxon>Clostridia</taxon>
        <taxon>Eubacteriales</taxon>
        <taxon>Clostridiaceae</taxon>
        <taxon>Clostridium</taxon>
    </lineage>
</organism>
<dbReference type="Proteomes" id="UP000054164">
    <property type="component" value="Unassembled WGS sequence"/>
</dbReference>
<evidence type="ECO:0000256" key="1">
    <source>
        <dbReference type="SAM" id="MobiDB-lite"/>
    </source>
</evidence>
<gene>
    <name evidence="3" type="ORF">CBO05C_2359</name>
</gene>
<proteinExistence type="predicted"/>
<dbReference type="HOGENOM" id="CLU_1118631_0_0_9"/>
<dbReference type="EMBL" id="DF384213">
    <property type="protein sequence ID" value="GAE02669.1"/>
    <property type="molecule type" value="Genomic_DNA"/>
</dbReference>
<feature type="compositionally biased region" description="Polar residues" evidence="1">
    <location>
        <begin position="182"/>
        <end position="206"/>
    </location>
</feature>
<feature type="compositionally biased region" description="Basic and acidic residues" evidence="1">
    <location>
        <begin position="119"/>
        <end position="172"/>
    </location>
</feature>
<feature type="transmembrane region" description="Helical" evidence="2">
    <location>
        <begin position="62"/>
        <end position="80"/>
    </location>
</feature>
<feature type="transmembrane region" description="Helical" evidence="2">
    <location>
        <begin position="12"/>
        <end position="42"/>
    </location>
</feature>